<dbReference type="AlphaFoldDB" id="S8DLL0"/>
<evidence type="ECO:0000256" key="1">
    <source>
        <dbReference type="SAM" id="MobiDB-lite"/>
    </source>
</evidence>
<feature type="region of interest" description="Disordered" evidence="1">
    <location>
        <begin position="189"/>
        <end position="214"/>
    </location>
</feature>
<dbReference type="PANTHER" id="PTHR47481">
    <property type="match status" value="1"/>
</dbReference>
<dbReference type="PANTHER" id="PTHR47481:SF10">
    <property type="entry name" value="COPIA-LIKE POLYPROTEIN_RETROTRANSPOSON"/>
    <property type="match status" value="1"/>
</dbReference>
<evidence type="ECO:0000313" key="2">
    <source>
        <dbReference type="EMBL" id="EPS60427.1"/>
    </source>
</evidence>
<accession>S8DLL0</accession>
<sequence>MANSALSSSLNVSNFISSKLNNSNFFQWKEMAIGLAESQGLSDHLTGEIPAPPKYIEPSPTDNTAAVRTISAEYTQWRSSDRLLRSWLLSTISDETWPLIVGCDSVAALWKALENAFEQKSDERRFALRHQLFQMRKRSDQSLDDYLLKFKSLLDNLAKIGDVVPDGEQLQSFESRRKLNEEYEQRSHNFAENPMGFFSQRSQPKSSKFSSVNR</sequence>
<name>S8DLL0_9LAMI</name>
<evidence type="ECO:0008006" key="4">
    <source>
        <dbReference type="Google" id="ProtNLM"/>
    </source>
</evidence>
<protein>
    <recommendedName>
        <fullName evidence="4">Retrotransposon Copia-like N-terminal domain-containing protein</fullName>
    </recommendedName>
</protein>
<dbReference type="Proteomes" id="UP000015453">
    <property type="component" value="Unassembled WGS sequence"/>
</dbReference>
<comment type="caution">
    <text evidence="2">The sequence shown here is derived from an EMBL/GenBank/DDBJ whole genome shotgun (WGS) entry which is preliminary data.</text>
</comment>
<gene>
    <name evidence="2" type="ORF">M569_14378</name>
</gene>
<keyword evidence="3" id="KW-1185">Reference proteome</keyword>
<feature type="compositionally biased region" description="Polar residues" evidence="1">
    <location>
        <begin position="199"/>
        <end position="214"/>
    </location>
</feature>
<organism evidence="2 3">
    <name type="scientific">Genlisea aurea</name>
    <dbReference type="NCBI Taxonomy" id="192259"/>
    <lineage>
        <taxon>Eukaryota</taxon>
        <taxon>Viridiplantae</taxon>
        <taxon>Streptophyta</taxon>
        <taxon>Embryophyta</taxon>
        <taxon>Tracheophyta</taxon>
        <taxon>Spermatophyta</taxon>
        <taxon>Magnoliopsida</taxon>
        <taxon>eudicotyledons</taxon>
        <taxon>Gunneridae</taxon>
        <taxon>Pentapetalae</taxon>
        <taxon>asterids</taxon>
        <taxon>lamiids</taxon>
        <taxon>Lamiales</taxon>
        <taxon>Lentibulariaceae</taxon>
        <taxon>Genlisea</taxon>
    </lineage>
</organism>
<reference evidence="2 3" key="1">
    <citation type="journal article" date="2013" name="BMC Genomics">
        <title>The miniature genome of a carnivorous plant Genlisea aurea contains a low number of genes and short non-coding sequences.</title>
        <authorList>
            <person name="Leushkin E.V."/>
            <person name="Sutormin R.A."/>
            <person name="Nabieva E.R."/>
            <person name="Penin A.A."/>
            <person name="Kondrashov A.S."/>
            <person name="Logacheva M.D."/>
        </authorList>
    </citation>
    <scope>NUCLEOTIDE SEQUENCE [LARGE SCALE GENOMIC DNA]</scope>
</reference>
<proteinExistence type="predicted"/>
<dbReference type="OrthoDB" id="1912561at2759"/>
<dbReference type="EMBL" id="AUSU01007579">
    <property type="protein sequence ID" value="EPS60427.1"/>
    <property type="molecule type" value="Genomic_DNA"/>
</dbReference>
<dbReference type="Pfam" id="PF14223">
    <property type="entry name" value="Retrotran_gag_2"/>
    <property type="match status" value="1"/>
</dbReference>
<evidence type="ECO:0000313" key="3">
    <source>
        <dbReference type="Proteomes" id="UP000015453"/>
    </source>
</evidence>